<comment type="caution">
    <text evidence="13">The sequence shown here is derived from an EMBL/GenBank/DDBJ whole genome shotgun (WGS) entry which is preliminary data.</text>
</comment>
<dbReference type="EMBL" id="PETL01000042">
    <property type="protein sequence ID" value="PIV64705.1"/>
    <property type="molecule type" value="Genomic_DNA"/>
</dbReference>
<accession>A0A2M7EAJ3</accession>
<dbReference type="InterPro" id="IPR005940">
    <property type="entry name" value="Anthranilate_Pribosyl_Tfrase"/>
</dbReference>
<keyword evidence="4 9" id="KW-0808">Transferase</keyword>
<comment type="pathway">
    <text evidence="1 9">Amino-acid biosynthesis; L-tryptophan biosynthesis; L-tryptophan from chorismate: step 2/5.</text>
</comment>
<reference evidence="14" key="1">
    <citation type="submission" date="2017-09" db="EMBL/GenBank/DDBJ databases">
        <title>Depth-based differentiation of microbial function through sediment-hosted aquifers and enrichment of novel symbionts in the deep terrestrial subsurface.</title>
        <authorList>
            <person name="Probst A.J."/>
            <person name="Ladd B."/>
            <person name="Jarett J.K."/>
            <person name="Geller-Mcgrath D.E."/>
            <person name="Sieber C.M.K."/>
            <person name="Emerson J.B."/>
            <person name="Anantharaman K."/>
            <person name="Thomas B.C."/>
            <person name="Malmstrom R."/>
            <person name="Stieglmeier M."/>
            <person name="Klingl A."/>
            <person name="Woyke T."/>
            <person name="Ryan C.M."/>
            <person name="Banfield J.F."/>
        </authorList>
    </citation>
    <scope>NUCLEOTIDE SEQUENCE [LARGE SCALE GENOMIC DNA]</scope>
</reference>
<protein>
    <recommendedName>
        <fullName evidence="9">Anthranilate phosphoribosyltransferase</fullName>
        <ecNumber evidence="9">2.4.2.18</ecNumber>
    </recommendedName>
</protein>
<keyword evidence="6 9" id="KW-0057">Aromatic amino acid biosynthesis</keyword>
<evidence type="ECO:0000256" key="4">
    <source>
        <dbReference type="ARBA" id="ARBA00022679"/>
    </source>
</evidence>
<dbReference type="Gene3D" id="3.40.1030.10">
    <property type="entry name" value="Nucleoside phosphorylase/phosphoribosyltransferase catalytic domain"/>
    <property type="match status" value="1"/>
</dbReference>
<keyword evidence="5 9" id="KW-0822">Tryptophan biosynthesis</keyword>
<comment type="catalytic activity">
    <reaction evidence="7 9">
        <text>N-(5-phospho-beta-D-ribosyl)anthranilate + diphosphate = 5-phospho-alpha-D-ribose 1-diphosphate + anthranilate</text>
        <dbReference type="Rhea" id="RHEA:11768"/>
        <dbReference type="ChEBI" id="CHEBI:16567"/>
        <dbReference type="ChEBI" id="CHEBI:18277"/>
        <dbReference type="ChEBI" id="CHEBI:33019"/>
        <dbReference type="ChEBI" id="CHEBI:58017"/>
        <dbReference type="EC" id="2.4.2.18"/>
    </reaction>
</comment>
<dbReference type="GO" id="GO:0005829">
    <property type="term" value="C:cytosol"/>
    <property type="evidence" value="ECO:0007669"/>
    <property type="project" value="TreeGrafter"/>
</dbReference>
<feature type="binding site" evidence="9">
    <location>
        <position position="226"/>
    </location>
    <ligand>
        <name>Mg(2+)</name>
        <dbReference type="ChEBI" id="CHEBI:18420"/>
        <label>1</label>
    </ligand>
</feature>
<dbReference type="InterPro" id="IPR035902">
    <property type="entry name" value="Nuc_phospho_transferase"/>
</dbReference>
<keyword evidence="2 9" id="KW-0028">Amino-acid biosynthesis</keyword>
<dbReference type="PANTHER" id="PTHR43285:SF2">
    <property type="entry name" value="ANTHRANILATE PHOSPHORIBOSYLTRANSFERASE"/>
    <property type="match status" value="1"/>
</dbReference>
<dbReference type="InterPro" id="IPR036320">
    <property type="entry name" value="Glycosyl_Trfase_fam3_N_dom_sf"/>
</dbReference>
<proteinExistence type="inferred from homology"/>
<dbReference type="Pfam" id="PF02885">
    <property type="entry name" value="Glycos_trans_3N"/>
    <property type="match status" value="1"/>
</dbReference>
<dbReference type="Gene3D" id="1.20.970.10">
    <property type="entry name" value="Transferase, Pyrimidine Nucleoside Phosphorylase, Chain C"/>
    <property type="match status" value="1"/>
</dbReference>
<keyword evidence="3 9" id="KW-0328">Glycosyltransferase</keyword>
<evidence type="ECO:0000256" key="8">
    <source>
        <dbReference type="ARBA" id="ARBA00061188"/>
    </source>
</evidence>
<comment type="caution">
    <text evidence="9">Lacks conserved residue(s) required for the propagation of feature annotation.</text>
</comment>
<feature type="domain" description="Glycosyl transferase family 3 N-terminal" evidence="12">
    <location>
        <begin position="3"/>
        <end position="64"/>
    </location>
</feature>
<feature type="binding site" evidence="9">
    <location>
        <position position="225"/>
    </location>
    <ligand>
        <name>Mg(2+)</name>
        <dbReference type="ChEBI" id="CHEBI:18420"/>
        <label>2</label>
    </ligand>
</feature>
<name>A0A2M7EAJ3_9BACT</name>
<evidence type="ECO:0000256" key="6">
    <source>
        <dbReference type="ARBA" id="ARBA00023141"/>
    </source>
</evidence>
<dbReference type="Proteomes" id="UP000228886">
    <property type="component" value="Unassembled WGS sequence"/>
</dbReference>
<evidence type="ECO:0000313" key="13">
    <source>
        <dbReference type="EMBL" id="PIV64705.1"/>
    </source>
</evidence>
<dbReference type="GO" id="GO:0004048">
    <property type="term" value="F:anthranilate phosphoribosyltransferase activity"/>
    <property type="evidence" value="ECO:0007669"/>
    <property type="project" value="UniProtKB-UniRule"/>
</dbReference>
<comment type="function">
    <text evidence="9">Catalyzes the transfer of the phosphoribosyl group of 5-phosphorylribose-1-pyrophosphate (PRPP) to anthranilate to yield N-(5'-phosphoribosyl)-anthranilate (PRA).</text>
</comment>
<dbReference type="AlphaFoldDB" id="A0A2M7EAJ3"/>
<feature type="domain" description="Glycosyl transferase family 3" evidence="11">
    <location>
        <begin position="74"/>
        <end position="324"/>
    </location>
</feature>
<feature type="binding site" evidence="9">
    <location>
        <position position="166"/>
    </location>
    <ligand>
        <name>anthranilate</name>
        <dbReference type="ChEBI" id="CHEBI:16567"/>
        <label>2</label>
    </ligand>
</feature>
<dbReference type="FunFam" id="3.40.1030.10:FF:000002">
    <property type="entry name" value="Anthranilate phosphoribosyltransferase"/>
    <property type="match status" value="1"/>
</dbReference>
<dbReference type="PANTHER" id="PTHR43285">
    <property type="entry name" value="ANTHRANILATE PHOSPHORIBOSYLTRANSFERASE"/>
    <property type="match status" value="1"/>
</dbReference>
<comment type="cofactor">
    <cofactor evidence="9">
        <name>Mg(2+)</name>
        <dbReference type="ChEBI" id="CHEBI:18420"/>
    </cofactor>
    <text evidence="9">Binds 2 magnesium ions per monomer.</text>
</comment>
<comment type="similarity">
    <text evidence="8">In the C-terminal section; belongs to the anthranilate phosphoribosyltransferase family.</text>
</comment>
<keyword evidence="9" id="KW-0460">Magnesium</keyword>
<evidence type="ECO:0000259" key="12">
    <source>
        <dbReference type="Pfam" id="PF02885"/>
    </source>
</evidence>
<dbReference type="InterPro" id="IPR000312">
    <property type="entry name" value="Glycosyl_Trfase_fam3"/>
</dbReference>
<dbReference type="NCBIfam" id="TIGR01245">
    <property type="entry name" value="trpD"/>
    <property type="match status" value="1"/>
</dbReference>
<evidence type="ECO:0000256" key="2">
    <source>
        <dbReference type="ARBA" id="ARBA00022605"/>
    </source>
</evidence>
<feature type="binding site" evidence="9">
    <location>
        <position position="92"/>
    </location>
    <ligand>
        <name>Mg(2+)</name>
        <dbReference type="ChEBI" id="CHEBI:18420"/>
        <label>1</label>
    </ligand>
</feature>
<keyword evidence="9" id="KW-0479">Metal-binding</keyword>
<sequence length="356" mass="38353">MIKELIGKVVDKKNLTEEESISAMNEIMSGKSTSAQIAAFITALRMKGETVEEITGAAKVMREKVTALNLGQEMIVDTCGTGGDGSGTFNISTVVALIAAGGELLVAKHGNRSVSSFCGSADVMEALGLNLEIPPEKVAECIKKVGIGFLYAPLFHLAMKYAMPARKEIGIRTIFNILGPLTNPAKANVQLLGVYKEELTDILANVLRNLGTRNAFVVYGEGNFDEISITGKTRVSQLKNGEIKTYYIQPEDFGLERKSSEEIKAGTLKENTQIILDILKGKKGAKRDIVLLNSAALFVAAEKAKDIPEGIRLAEEIIDSGRALKKLEALIKFGSESSESIGSPDYSLKKHKGQES</sequence>
<feature type="region of interest" description="Disordered" evidence="10">
    <location>
        <begin position="336"/>
        <end position="356"/>
    </location>
</feature>
<organism evidence="13 14">
    <name type="scientific">bacterium (Candidatus Ratteibacteria) CG01_land_8_20_14_3_00_40_19</name>
    <dbReference type="NCBI Taxonomy" id="2014290"/>
    <lineage>
        <taxon>Bacteria</taxon>
        <taxon>Candidatus Ratteibacteria</taxon>
    </lineage>
</organism>
<comment type="subunit">
    <text evidence="9">Homodimer.</text>
</comment>
<evidence type="ECO:0000256" key="10">
    <source>
        <dbReference type="SAM" id="MobiDB-lite"/>
    </source>
</evidence>
<dbReference type="InterPro" id="IPR017459">
    <property type="entry name" value="Glycosyl_Trfase_fam3_N_dom"/>
</dbReference>
<evidence type="ECO:0000256" key="3">
    <source>
        <dbReference type="ARBA" id="ARBA00022676"/>
    </source>
</evidence>
<evidence type="ECO:0000313" key="14">
    <source>
        <dbReference type="Proteomes" id="UP000228886"/>
    </source>
</evidence>
<dbReference type="SUPFAM" id="SSF52418">
    <property type="entry name" value="Nucleoside phosphorylase/phosphoribosyltransferase catalytic domain"/>
    <property type="match status" value="1"/>
</dbReference>
<dbReference type="SUPFAM" id="SSF47648">
    <property type="entry name" value="Nucleoside phosphorylase/phosphoribosyltransferase N-terminal domain"/>
    <property type="match status" value="1"/>
</dbReference>
<feature type="binding site" evidence="9">
    <location>
        <position position="111"/>
    </location>
    <ligand>
        <name>anthranilate</name>
        <dbReference type="ChEBI" id="CHEBI:16567"/>
        <label>1</label>
    </ligand>
</feature>
<feature type="binding site" evidence="9">
    <location>
        <position position="120"/>
    </location>
    <ligand>
        <name>5-phospho-alpha-D-ribose 1-diphosphate</name>
        <dbReference type="ChEBI" id="CHEBI:58017"/>
    </ligand>
</feature>
<evidence type="ECO:0000256" key="5">
    <source>
        <dbReference type="ARBA" id="ARBA00022822"/>
    </source>
</evidence>
<feature type="binding site" evidence="9">
    <location>
        <position position="88"/>
    </location>
    <ligand>
        <name>5-phospho-alpha-D-ribose 1-diphosphate</name>
        <dbReference type="ChEBI" id="CHEBI:58017"/>
    </ligand>
</feature>
<evidence type="ECO:0000256" key="1">
    <source>
        <dbReference type="ARBA" id="ARBA00004907"/>
    </source>
</evidence>
<dbReference type="EC" id="2.4.2.18" evidence="9"/>
<feature type="binding site" evidence="9">
    <location>
        <begin position="83"/>
        <end position="84"/>
    </location>
    <ligand>
        <name>5-phospho-alpha-D-ribose 1-diphosphate</name>
        <dbReference type="ChEBI" id="CHEBI:58017"/>
    </ligand>
</feature>
<evidence type="ECO:0000256" key="7">
    <source>
        <dbReference type="ARBA" id="ARBA00052328"/>
    </source>
</evidence>
<dbReference type="Pfam" id="PF00591">
    <property type="entry name" value="Glycos_transf_3"/>
    <property type="match status" value="1"/>
</dbReference>
<dbReference type="GO" id="GO:0000287">
    <property type="term" value="F:magnesium ion binding"/>
    <property type="evidence" value="ECO:0007669"/>
    <property type="project" value="UniProtKB-UniRule"/>
</dbReference>
<dbReference type="UniPathway" id="UPA00035">
    <property type="reaction ID" value="UER00041"/>
</dbReference>
<evidence type="ECO:0000259" key="11">
    <source>
        <dbReference type="Pfam" id="PF00591"/>
    </source>
</evidence>
<feature type="binding site" evidence="9">
    <location>
        <position position="80"/>
    </location>
    <ligand>
        <name>5-phospho-alpha-D-ribose 1-diphosphate</name>
        <dbReference type="ChEBI" id="CHEBI:58017"/>
    </ligand>
</feature>
<dbReference type="HAMAP" id="MF_00211">
    <property type="entry name" value="TrpD"/>
    <property type="match status" value="1"/>
</dbReference>
<feature type="binding site" evidence="9">
    <location>
        <begin position="108"/>
        <end position="116"/>
    </location>
    <ligand>
        <name>5-phospho-alpha-D-ribose 1-diphosphate</name>
        <dbReference type="ChEBI" id="CHEBI:58017"/>
    </ligand>
</feature>
<feature type="binding site" evidence="9">
    <location>
        <position position="226"/>
    </location>
    <ligand>
        <name>Mg(2+)</name>
        <dbReference type="ChEBI" id="CHEBI:18420"/>
        <label>2</label>
    </ligand>
</feature>
<dbReference type="GO" id="GO:0000162">
    <property type="term" value="P:L-tryptophan biosynthetic process"/>
    <property type="evidence" value="ECO:0007669"/>
    <property type="project" value="UniProtKB-UniRule"/>
</dbReference>
<feature type="binding site" evidence="9">
    <location>
        <position position="80"/>
    </location>
    <ligand>
        <name>anthranilate</name>
        <dbReference type="ChEBI" id="CHEBI:16567"/>
        <label>1</label>
    </ligand>
</feature>
<gene>
    <name evidence="9 13" type="primary">trpD</name>
    <name evidence="13" type="ORF">COS11_00785</name>
</gene>
<comment type="similarity">
    <text evidence="9">Belongs to the anthranilate phosphoribosyltransferase family.</text>
</comment>
<evidence type="ECO:0000256" key="9">
    <source>
        <dbReference type="HAMAP-Rule" id="MF_00211"/>
    </source>
</evidence>
<feature type="binding site" evidence="9">
    <location>
        <begin position="90"/>
        <end position="93"/>
    </location>
    <ligand>
        <name>5-phospho-alpha-D-ribose 1-diphosphate</name>
        <dbReference type="ChEBI" id="CHEBI:58017"/>
    </ligand>
</feature>